<evidence type="ECO:0000259" key="2">
    <source>
        <dbReference type="Pfam" id="PF12770"/>
    </source>
</evidence>
<feature type="domain" description="CHAT" evidence="2">
    <location>
        <begin position="638"/>
        <end position="864"/>
    </location>
</feature>
<dbReference type="SMART" id="SM00028">
    <property type="entry name" value="TPR"/>
    <property type="match status" value="2"/>
</dbReference>
<organism evidence="3 4">
    <name type="scientific">Actinosynnema pretiosum</name>
    <dbReference type="NCBI Taxonomy" id="42197"/>
    <lineage>
        <taxon>Bacteria</taxon>
        <taxon>Bacillati</taxon>
        <taxon>Actinomycetota</taxon>
        <taxon>Actinomycetes</taxon>
        <taxon>Pseudonocardiales</taxon>
        <taxon>Pseudonocardiaceae</taxon>
        <taxon>Actinosynnema</taxon>
    </lineage>
</organism>
<dbReference type="InterPro" id="IPR019734">
    <property type="entry name" value="TPR_rpt"/>
</dbReference>
<proteinExistence type="predicted"/>
<evidence type="ECO:0000313" key="3">
    <source>
        <dbReference type="EMBL" id="ATE56940.1"/>
    </source>
</evidence>
<evidence type="ECO:0000256" key="1">
    <source>
        <dbReference type="SAM" id="MobiDB-lite"/>
    </source>
</evidence>
<dbReference type="Pfam" id="PF12770">
    <property type="entry name" value="CHAT"/>
    <property type="match status" value="1"/>
</dbReference>
<dbReference type="InterPro" id="IPR024983">
    <property type="entry name" value="CHAT_dom"/>
</dbReference>
<reference evidence="3" key="1">
    <citation type="submission" date="2017-09" db="EMBL/GenBank/DDBJ databases">
        <title>Complete Genome Sequence of ansamitocin-producing Bacterium Actinosynnema pretiosum X47.</title>
        <authorList>
            <person name="Cao G."/>
            <person name="Zong G."/>
            <person name="Zhong C."/>
            <person name="Fu J."/>
        </authorList>
    </citation>
    <scope>NUCLEOTIDE SEQUENCE [LARGE SCALE GENOMIC DNA]</scope>
    <source>
        <strain evidence="3">X47</strain>
    </source>
</reference>
<feature type="compositionally biased region" description="Low complexity" evidence="1">
    <location>
        <begin position="7"/>
        <end position="21"/>
    </location>
</feature>
<dbReference type="Gene3D" id="1.25.40.10">
    <property type="entry name" value="Tetratricopeptide repeat domain"/>
    <property type="match status" value="1"/>
</dbReference>
<protein>
    <recommendedName>
        <fullName evidence="2">CHAT domain-containing protein</fullName>
    </recommendedName>
</protein>
<name>A0A290ZD24_9PSEU</name>
<dbReference type="Proteomes" id="UP000218505">
    <property type="component" value="Chromosome"/>
</dbReference>
<feature type="region of interest" description="Disordered" evidence="1">
    <location>
        <begin position="1"/>
        <end position="22"/>
    </location>
</feature>
<sequence length="880" mass="93366">MTVAAHTPGLRPRGTRGPTGPENAIELARELHRSALEAATADRHPLAIRQMREGLALLETGGIAPQDRLEVRARLMSTLAFCLAETGNVERGLTQLAAVEAELGGLSDGGLRDGLAIVVAVNQAALLCRVGRIEEGVARLDVAVERSERVLVDKPDAVEQLVVALTNRGNAHGEAQDYHRAARDLDRAVELADAHDLPMRSAIAKHALGNSLQRAGDTPAALRHYHDAALAFQRLEPGLLLRLRIDQAEALIGVGLADEAGRLLDEVLPELRRQRIGQDVAEAELFRAAAALQDGDLVLAKRMAKAAQRKLLRRGSPAWAGVAGLLALRVDVQRALQAPRRPPEQLVRRAIALSAGLTALRLVEQAALALVLAARLEIRRGAPDRADELLRGVVRSRKFVAIDLRMLLRLCRAELALARGNRRVALAQAKAGLDELGRMRDRLGGLEMMSGTAVHGLELGELAVRLALAGAGSAEGAQRLFTWLERTKAQLYRYDPVETLEDDGLTERVTEVRRLTGALLRARLDGQSTGALEERLRLAKHAATRLGWGAAPWGTPRPVVTAAEVAAALGDRTLVSYAVSDDELVAVVLVDGLVRLVRLGPAGAVAESARRLHADLNALAPDHLPAPLVEVISASARREAERLDRTLLHPLAAMLGGRELVVVPTGALHAVPWGVLPTCAGRPTSVVPSATAWVSALGSGQDDPDGVLLVRGPGLQAAQTELGRLAGYHDRPTVLDVPQAKVGAVLAALGGQGLAHIAAHGEHEPENALFSRLELTDGAVFAYEIGRVRQLPAKVVLSACELALNRVRPGDEPLGFAGALLAGGVRTVIAASSKVGDEPSALAMEVFHRELLAGESPALALARAVAEDPLRRPFVCLGAG</sequence>
<dbReference type="KEGG" id="apre:CNX65_29665"/>
<dbReference type="EMBL" id="CP023445">
    <property type="protein sequence ID" value="ATE56940.1"/>
    <property type="molecule type" value="Genomic_DNA"/>
</dbReference>
<accession>A0A290ZD24</accession>
<evidence type="ECO:0000313" key="4">
    <source>
        <dbReference type="Proteomes" id="UP000218505"/>
    </source>
</evidence>
<dbReference type="InterPro" id="IPR011990">
    <property type="entry name" value="TPR-like_helical_dom_sf"/>
</dbReference>
<keyword evidence="4" id="KW-1185">Reference proteome</keyword>
<dbReference type="AlphaFoldDB" id="A0A290ZD24"/>
<dbReference type="SUPFAM" id="SSF48452">
    <property type="entry name" value="TPR-like"/>
    <property type="match status" value="1"/>
</dbReference>
<gene>
    <name evidence="3" type="ORF">CNX65_29665</name>
</gene>